<evidence type="ECO:0000313" key="3">
    <source>
        <dbReference type="Proteomes" id="UP001181957"/>
    </source>
</evidence>
<evidence type="ECO:0000256" key="1">
    <source>
        <dbReference type="SAM" id="Phobius"/>
    </source>
</evidence>
<accession>A0AAX3E796</accession>
<feature type="transmembrane region" description="Helical" evidence="1">
    <location>
        <begin position="47"/>
        <end position="67"/>
    </location>
</feature>
<name>A0AAX3E796_9BROM</name>
<keyword evidence="1" id="KW-0472">Membrane</keyword>
<keyword evidence="1" id="KW-1133">Transmembrane helix</keyword>
<reference evidence="3" key="1">
    <citation type="journal article" date="2022" name="Pathogens">
        <title>Characterizing the Virome of Apple Orchards Affected by Rapid Decline in the Okanagan and Similkameen Valleys of British Columbia (Canada).</title>
        <authorList>
            <person name="Xiao H."/>
            <person name="Hao W."/>
            <person name="Storoschuk G."/>
            <person name="MacDonald J.L."/>
            <person name="Sanfacon H."/>
        </authorList>
    </citation>
    <scope>NUCLEOTIDE SEQUENCE [LARGE SCALE GENOMIC DNA]</scope>
</reference>
<dbReference type="Proteomes" id="UP001181957">
    <property type="component" value="Genome"/>
</dbReference>
<evidence type="ECO:0000313" key="2">
    <source>
        <dbReference type="EMBL" id="UYP65662.1"/>
    </source>
</evidence>
<proteinExistence type="predicted"/>
<organism evidence="2 3">
    <name type="scientific">Apple ilarvirus 2</name>
    <dbReference type="NCBI Taxonomy" id="2990546"/>
    <lineage>
        <taxon>Viruses</taxon>
        <taxon>Riboviria</taxon>
        <taxon>Orthornavirae</taxon>
        <taxon>Kitrinoviricota</taxon>
        <taxon>Alsuviricetes</taxon>
        <taxon>Martellivirales</taxon>
        <taxon>Bromoviridae</taxon>
        <taxon>Ilarvirus</taxon>
        <taxon>Ilarvirus AIV2</taxon>
    </lineage>
</organism>
<dbReference type="EMBL" id="ON932435">
    <property type="protein sequence ID" value="UYP65662.1"/>
    <property type="molecule type" value="Genomic_RNA"/>
</dbReference>
<keyword evidence="1" id="KW-0812">Transmembrane</keyword>
<protein>
    <submittedName>
        <fullName evidence="2">2b protein</fullName>
    </submittedName>
</protein>
<sequence>MDAKTIPQCRHMLVEEVEQFVNPVHFCEQRRLVAIARRQRLMLRMSILLSLVSVIMCIIIVTNFYLLKVQQKQAAVMKVQIPTPARLLVRVPDLAIDFELKEFTNPAVVIQTIFRQIIGEVPKGWYGLQSWSDSTYNSVMLSLKKYSRAKVHFSIPDSDWAYTLSLSDVVSGLALPSLPIPEKYLRSDSS</sequence>
<keyword evidence="3" id="KW-1185">Reference proteome</keyword>